<evidence type="ECO:0000313" key="2">
    <source>
        <dbReference type="Proteomes" id="UP001151760"/>
    </source>
</evidence>
<organism evidence="1 2">
    <name type="scientific">Tanacetum coccineum</name>
    <dbReference type="NCBI Taxonomy" id="301880"/>
    <lineage>
        <taxon>Eukaryota</taxon>
        <taxon>Viridiplantae</taxon>
        <taxon>Streptophyta</taxon>
        <taxon>Embryophyta</taxon>
        <taxon>Tracheophyta</taxon>
        <taxon>Spermatophyta</taxon>
        <taxon>Magnoliopsida</taxon>
        <taxon>eudicotyledons</taxon>
        <taxon>Gunneridae</taxon>
        <taxon>Pentapetalae</taxon>
        <taxon>asterids</taxon>
        <taxon>campanulids</taxon>
        <taxon>Asterales</taxon>
        <taxon>Asteraceae</taxon>
        <taxon>Asteroideae</taxon>
        <taxon>Anthemideae</taxon>
        <taxon>Anthemidinae</taxon>
        <taxon>Tanacetum</taxon>
    </lineage>
</organism>
<accession>A0ABQ5DRL1</accession>
<name>A0ABQ5DRL1_9ASTR</name>
<reference evidence="1" key="1">
    <citation type="journal article" date="2022" name="Int. J. Mol. Sci.">
        <title>Draft Genome of Tanacetum Coccineum: Genomic Comparison of Closely Related Tanacetum-Family Plants.</title>
        <authorList>
            <person name="Yamashiro T."/>
            <person name="Shiraishi A."/>
            <person name="Nakayama K."/>
            <person name="Satake H."/>
        </authorList>
    </citation>
    <scope>NUCLEOTIDE SEQUENCE</scope>
</reference>
<comment type="caution">
    <text evidence="1">The sequence shown here is derived from an EMBL/GenBank/DDBJ whole genome shotgun (WGS) entry which is preliminary data.</text>
</comment>
<dbReference type="EMBL" id="BQNB010015517">
    <property type="protein sequence ID" value="GJT40933.1"/>
    <property type="molecule type" value="Genomic_DNA"/>
</dbReference>
<proteinExistence type="predicted"/>
<keyword evidence="2" id="KW-1185">Reference proteome</keyword>
<sequence length="84" mass="9326">MASFDYRLNPLYAIKECSSCGTLYTGDCGCSKGGLEDKILVPRWAQSNYGGFKEFEDQRKKKFDKQIDSNVMISSKGIDGGVDL</sequence>
<reference evidence="1" key="2">
    <citation type="submission" date="2022-01" db="EMBL/GenBank/DDBJ databases">
        <authorList>
            <person name="Yamashiro T."/>
            <person name="Shiraishi A."/>
            <person name="Satake H."/>
            <person name="Nakayama K."/>
        </authorList>
    </citation>
    <scope>NUCLEOTIDE SEQUENCE</scope>
</reference>
<dbReference type="Proteomes" id="UP001151760">
    <property type="component" value="Unassembled WGS sequence"/>
</dbReference>
<evidence type="ECO:0000313" key="1">
    <source>
        <dbReference type="EMBL" id="GJT40933.1"/>
    </source>
</evidence>
<gene>
    <name evidence="1" type="ORF">Tco_0940798</name>
</gene>
<protein>
    <submittedName>
        <fullName evidence="1">Uncharacterized protein</fullName>
    </submittedName>
</protein>